<keyword evidence="2" id="KW-0813">Transport</keyword>
<feature type="transmembrane region" description="Helical" evidence="7">
    <location>
        <begin position="271"/>
        <end position="291"/>
    </location>
</feature>
<dbReference type="InterPro" id="IPR050171">
    <property type="entry name" value="MFS_Transporters"/>
</dbReference>
<evidence type="ECO:0000313" key="10">
    <source>
        <dbReference type="Proteomes" id="UP001597295"/>
    </source>
</evidence>
<keyword evidence="5 7" id="KW-1133">Transmembrane helix</keyword>
<feature type="transmembrane region" description="Helical" evidence="7">
    <location>
        <begin position="235"/>
        <end position="259"/>
    </location>
</feature>
<feature type="transmembrane region" description="Helical" evidence="7">
    <location>
        <begin position="128"/>
        <end position="150"/>
    </location>
</feature>
<dbReference type="Pfam" id="PF07690">
    <property type="entry name" value="MFS_1"/>
    <property type="match status" value="1"/>
</dbReference>
<protein>
    <submittedName>
        <fullName evidence="9">MFS transporter</fullName>
    </submittedName>
</protein>
<comment type="caution">
    <text evidence="9">The sequence shown here is derived from an EMBL/GenBank/DDBJ whole genome shotgun (WGS) entry which is preliminary data.</text>
</comment>
<organism evidence="9 10">
    <name type="scientific">Lacibacterium aquatile</name>
    <dbReference type="NCBI Taxonomy" id="1168082"/>
    <lineage>
        <taxon>Bacteria</taxon>
        <taxon>Pseudomonadati</taxon>
        <taxon>Pseudomonadota</taxon>
        <taxon>Alphaproteobacteria</taxon>
        <taxon>Rhodospirillales</taxon>
        <taxon>Rhodospirillaceae</taxon>
    </lineage>
</organism>
<feature type="transmembrane region" description="Helical" evidence="7">
    <location>
        <begin position="361"/>
        <end position="382"/>
    </location>
</feature>
<feature type="transmembrane region" description="Helical" evidence="7">
    <location>
        <begin position="335"/>
        <end position="355"/>
    </location>
</feature>
<feature type="transmembrane region" description="Helical" evidence="7">
    <location>
        <begin position="156"/>
        <end position="176"/>
    </location>
</feature>
<evidence type="ECO:0000259" key="8">
    <source>
        <dbReference type="PROSITE" id="PS50850"/>
    </source>
</evidence>
<dbReference type="RefSeq" id="WP_379878262.1">
    <property type="nucleotide sequence ID" value="NZ_JBHUIP010000016.1"/>
</dbReference>
<dbReference type="SUPFAM" id="SSF103473">
    <property type="entry name" value="MFS general substrate transporter"/>
    <property type="match status" value="1"/>
</dbReference>
<sequence length="399" mass="41107">MNRPLFFINAGHALDHLSMLIFPTALLGMAAGFGTDYSALIALAIGGTIAFGAGSLPAGWLGDHWSRHGMMLVFFFGLGAALIATSFAQTHWQLAVGLTAVGLAAAIYHPVGLALLPQVAGTAGKVLGVNGVWGNMGVAAAALSTGFLTQQFGWRVAFWVPGLVSILMGIAFALLVQPLPKAPKKAKPMPAGLDKATVVRAFGILLAVTIAGGVVFTAATLTLPKLVSERIGPTISALGGGTFGIGGIAAIIYASGALAQLTVGWALDRFSLSKVFAAIAAFQVPSLLLVALGQGHWLILAVVGVMIAIFGQVTVNDAMVNRYTDATWRGRIHAIRYLFSFGASAVAVPLIAFSHKHWDGFASLFLILAVLGGVVFIGALACPRDRRAGEGGAVEGAKA</sequence>
<comment type="subcellular location">
    <subcellularLocation>
        <location evidence="1">Cell membrane</location>
        <topology evidence="1">Multi-pass membrane protein</topology>
    </subcellularLocation>
</comment>
<feature type="transmembrane region" description="Helical" evidence="7">
    <location>
        <begin position="39"/>
        <end position="62"/>
    </location>
</feature>
<dbReference type="InterPro" id="IPR036259">
    <property type="entry name" value="MFS_trans_sf"/>
</dbReference>
<dbReference type="InterPro" id="IPR020846">
    <property type="entry name" value="MFS_dom"/>
</dbReference>
<evidence type="ECO:0000256" key="7">
    <source>
        <dbReference type="SAM" id="Phobius"/>
    </source>
</evidence>
<dbReference type="PANTHER" id="PTHR23517:SF2">
    <property type="entry name" value="MULTIDRUG RESISTANCE PROTEIN MDTH"/>
    <property type="match status" value="1"/>
</dbReference>
<keyword evidence="3" id="KW-1003">Cell membrane</keyword>
<evidence type="ECO:0000256" key="2">
    <source>
        <dbReference type="ARBA" id="ARBA00022448"/>
    </source>
</evidence>
<feature type="transmembrane region" description="Helical" evidence="7">
    <location>
        <begin position="94"/>
        <end position="116"/>
    </location>
</feature>
<feature type="transmembrane region" description="Helical" evidence="7">
    <location>
        <begin position="69"/>
        <end position="88"/>
    </location>
</feature>
<evidence type="ECO:0000256" key="5">
    <source>
        <dbReference type="ARBA" id="ARBA00022989"/>
    </source>
</evidence>
<keyword evidence="4 7" id="KW-0812">Transmembrane</keyword>
<proteinExistence type="predicted"/>
<evidence type="ECO:0000256" key="4">
    <source>
        <dbReference type="ARBA" id="ARBA00022692"/>
    </source>
</evidence>
<feature type="domain" description="Major facilitator superfamily (MFS) profile" evidence="8">
    <location>
        <begin position="4"/>
        <end position="387"/>
    </location>
</feature>
<evidence type="ECO:0000256" key="3">
    <source>
        <dbReference type="ARBA" id="ARBA00022475"/>
    </source>
</evidence>
<dbReference type="InterPro" id="IPR011701">
    <property type="entry name" value="MFS"/>
</dbReference>
<feature type="transmembrane region" description="Helical" evidence="7">
    <location>
        <begin position="197"/>
        <end position="223"/>
    </location>
</feature>
<evidence type="ECO:0000313" key="9">
    <source>
        <dbReference type="EMBL" id="MFD2265090.1"/>
    </source>
</evidence>
<gene>
    <name evidence="9" type="ORF">ACFSM5_19465</name>
</gene>
<keyword evidence="10" id="KW-1185">Reference proteome</keyword>
<dbReference type="Proteomes" id="UP001597295">
    <property type="component" value="Unassembled WGS sequence"/>
</dbReference>
<dbReference type="PANTHER" id="PTHR23517">
    <property type="entry name" value="RESISTANCE PROTEIN MDTM, PUTATIVE-RELATED-RELATED"/>
    <property type="match status" value="1"/>
</dbReference>
<reference evidence="10" key="1">
    <citation type="journal article" date="2019" name="Int. J. Syst. Evol. Microbiol.">
        <title>The Global Catalogue of Microorganisms (GCM) 10K type strain sequencing project: providing services to taxonomists for standard genome sequencing and annotation.</title>
        <authorList>
            <consortium name="The Broad Institute Genomics Platform"/>
            <consortium name="The Broad Institute Genome Sequencing Center for Infectious Disease"/>
            <person name="Wu L."/>
            <person name="Ma J."/>
        </authorList>
    </citation>
    <scope>NUCLEOTIDE SEQUENCE [LARGE SCALE GENOMIC DNA]</scope>
    <source>
        <strain evidence="10">CGMCC 1.19062</strain>
    </source>
</reference>
<accession>A0ABW5E0X8</accession>
<keyword evidence="6 7" id="KW-0472">Membrane</keyword>
<feature type="transmembrane region" description="Helical" evidence="7">
    <location>
        <begin position="12"/>
        <end position="33"/>
    </location>
</feature>
<dbReference type="Gene3D" id="1.20.1250.20">
    <property type="entry name" value="MFS general substrate transporter like domains"/>
    <property type="match status" value="2"/>
</dbReference>
<dbReference type="PROSITE" id="PS50850">
    <property type="entry name" value="MFS"/>
    <property type="match status" value="1"/>
</dbReference>
<name>A0ABW5E0X8_9PROT</name>
<dbReference type="EMBL" id="JBHUIP010000016">
    <property type="protein sequence ID" value="MFD2265090.1"/>
    <property type="molecule type" value="Genomic_DNA"/>
</dbReference>
<feature type="transmembrane region" description="Helical" evidence="7">
    <location>
        <begin position="297"/>
        <end position="315"/>
    </location>
</feature>
<evidence type="ECO:0000256" key="1">
    <source>
        <dbReference type="ARBA" id="ARBA00004651"/>
    </source>
</evidence>
<evidence type="ECO:0000256" key="6">
    <source>
        <dbReference type="ARBA" id="ARBA00023136"/>
    </source>
</evidence>